<feature type="non-terminal residue" evidence="2">
    <location>
        <position position="93"/>
    </location>
</feature>
<accession>A0ABN9BPA2</accession>
<organism evidence="2 3">
    <name type="scientific">Staurois parvus</name>
    <dbReference type="NCBI Taxonomy" id="386267"/>
    <lineage>
        <taxon>Eukaryota</taxon>
        <taxon>Metazoa</taxon>
        <taxon>Chordata</taxon>
        <taxon>Craniata</taxon>
        <taxon>Vertebrata</taxon>
        <taxon>Euteleostomi</taxon>
        <taxon>Amphibia</taxon>
        <taxon>Batrachia</taxon>
        <taxon>Anura</taxon>
        <taxon>Neobatrachia</taxon>
        <taxon>Ranoidea</taxon>
        <taxon>Ranidae</taxon>
        <taxon>Staurois</taxon>
    </lineage>
</organism>
<evidence type="ECO:0000256" key="1">
    <source>
        <dbReference type="SAM" id="MobiDB-lite"/>
    </source>
</evidence>
<feature type="compositionally biased region" description="Basic and acidic residues" evidence="1">
    <location>
        <begin position="59"/>
        <end position="76"/>
    </location>
</feature>
<feature type="compositionally biased region" description="Basic and acidic residues" evidence="1">
    <location>
        <begin position="84"/>
        <end position="93"/>
    </location>
</feature>
<dbReference type="Proteomes" id="UP001162483">
    <property type="component" value="Unassembled WGS sequence"/>
</dbReference>
<name>A0ABN9BPA2_9NEOB</name>
<dbReference type="EMBL" id="CATNWA010004985">
    <property type="protein sequence ID" value="CAI9549107.1"/>
    <property type="molecule type" value="Genomic_DNA"/>
</dbReference>
<sequence>MNISPSIQFVEPIRKPSPPKEKKKNRSLSRGSQHSLNLHVKPRTSGENDSDSSTSADSTIKDRNFPSENINKKLEDMALQITENQKEQKENQQ</sequence>
<feature type="region of interest" description="Disordered" evidence="1">
    <location>
        <begin position="1"/>
        <end position="93"/>
    </location>
</feature>
<comment type="caution">
    <text evidence="2">The sequence shown here is derived from an EMBL/GenBank/DDBJ whole genome shotgun (WGS) entry which is preliminary data.</text>
</comment>
<protein>
    <submittedName>
        <fullName evidence="2">Uncharacterized protein</fullName>
    </submittedName>
</protein>
<evidence type="ECO:0000313" key="2">
    <source>
        <dbReference type="EMBL" id="CAI9549107.1"/>
    </source>
</evidence>
<proteinExistence type="predicted"/>
<reference evidence="2" key="1">
    <citation type="submission" date="2023-05" db="EMBL/GenBank/DDBJ databases">
        <authorList>
            <person name="Stuckert A."/>
        </authorList>
    </citation>
    <scope>NUCLEOTIDE SEQUENCE</scope>
</reference>
<keyword evidence="3" id="KW-1185">Reference proteome</keyword>
<gene>
    <name evidence="2" type="ORF">SPARVUS_LOCUS3284869</name>
</gene>
<evidence type="ECO:0000313" key="3">
    <source>
        <dbReference type="Proteomes" id="UP001162483"/>
    </source>
</evidence>